<dbReference type="PROSITE" id="PS50977">
    <property type="entry name" value="HTH_TETR_2"/>
    <property type="match status" value="1"/>
</dbReference>
<dbReference type="PANTHER" id="PTHR30055">
    <property type="entry name" value="HTH-TYPE TRANSCRIPTIONAL REGULATOR RUTR"/>
    <property type="match status" value="1"/>
</dbReference>
<evidence type="ECO:0000256" key="2">
    <source>
        <dbReference type="ARBA" id="ARBA00023125"/>
    </source>
</evidence>
<gene>
    <name evidence="6" type="ORF">SAMN05444920_105487</name>
</gene>
<accession>A0A1H6DKK3</accession>
<feature type="domain" description="HTH tetR-type" evidence="5">
    <location>
        <begin position="9"/>
        <end position="69"/>
    </location>
</feature>
<evidence type="ECO:0000256" key="4">
    <source>
        <dbReference type="PROSITE-ProRule" id="PRU00335"/>
    </source>
</evidence>
<dbReference type="AlphaFoldDB" id="A0A1H6DKK3"/>
<dbReference type="InterPro" id="IPR009057">
    <property type="entry name" value="Homeodomain-like_sf"/>
</dbReference>
<name>A0A1H6DKK3_9ACTN</name>
<dbReference type="Gene3D" id="1.10.357.10">
    <property type="entry name" value="Tetracycline Repressor, domain 2"/>
    <property type="match status" value="1"/>
</dbReference>
<dbReference type="SUPFAM" id="SSF48498">
    <property type="entry name" value="Tetracyclin repressor-like, C-terminal domain"/>
    <property type="match status" value="1"/>
</dbReference>
<reference evidence="6 7" key="1">
    <citation type="submission" date="2016-10" db="EMBL/GenBank/DDBJ databases">
        <authorList>
            <person name="de Groot N.N."/>
        </authorList>
    </citation>
    <scope>NUCLEOTIDE SEQUENCE [LARGE SCALE GENOMIC DNA]</scope>
    <source>
        <strain evidence="6 7">CGMCC 4.7037</strain>
    </source>
</reference>
<dbReference type="Proteomes" id="UP000236732">
    <property type="component" value="Unassembled WGS sequence"/>
</dbReference>
<dbReference type="SUPFAM" id="SSF46689">
    <property type="entry name" value="Homeodomain-like"/>
    <property type="match status" value="1"/>
</dbReference>
<dbReference type="RefSeq" id="WP_103957779.1">
    <property type="nucleotide sequence ID" value="NZ_FNVT01000005.1"/>
</dbReference>
<dbReference type="GO" id="GO:0000976">
    <property type="term" value="F:transcription cis-regulatory region binding"/>
    <property type="evidence" value="ECO:0007669"/>
    <property type="project" value="TreeGrafter"/>
</dbReference>
<evidence type="ECO:0000259" key="5">
    <source>
        <dbReference type="PROSITE" id="PS50977"/>
    </source>
</evidence>
<dbReference type="Pfam" id="PF00440">
    <property type="entry name" value="TetR_N"/>
    <property type="match status" value="1"/>
</dbReference>
<evidence type="ECO:0000313" key="7">
    <source>
        <dbReference type="Proteomes" id="UP000236732"/>
    </source>
</evidence>
<protein>
    <submittedName>
        <fullName evidence="6">TetR/AcrR family transcriptional regulator, acrAB operon repressor</fullName>
    </submittedName>
</protein>
<dbReference type="InterPro" id="IPR023772">
    <property type="entry name" value="DNA-bd_HTH_TetR-type_CS"/>
</dbReference>
<evidence type="ECO:0000313" key="6">
    <source>
        <dbReference type="EMBL" id="SEG85206.1"/>
    </source>
</evidence>
<keyword evidence="2 4" id="KW-0238">DNA-binding</keyword>
<organism evidence="6 7">
    <name type="scientific">Nonomuraea solani</name>
    <dbReference type="NCBI Taxonomy" id="1144553"/>
    <lineage>
        <taxon>Bacteria</taxon>
        <taxon>Bacillati</taxon>
        <taxon>Actinomycetota</taxon>
        <taxon>Actinomycetes</taxon>
        <taxon>Streptosporangiales</taxon>
        <taxon>Streptosporangiaceae</taxon>
        <taxon>Nonomuraea</taxon>
    </lineage>
</organism>
<dbReference type="PRINTS" id="PR00455">
    <property type="entry name" value="HTHTETR"/>
</dbReference>
<dbReference type="InterPro" id="IPR036271">
    <property type="entry name" value="Tet_transcr_reg_TetR-rel_C_sf"/>
</dbReference>
<dbReference type="InterPro" id="IPR050109">
    <property type="entry name" value="HTH-type_TetR-like_transc_reg"/>
</dbReference>
<dbReference type="GO" id="GO:0003700">
    <property type="term" value="F:DNA-binding transcription factor activity"/>
    <property type="evidence" value="ECO:0007669"/>
    <property type="project" value="TreeGrafter"/>
</dbReference>
<dbReference type="OrthoDB" id="5242433at2"/>
<dbReference type="EMBL" id="FNVT01000005">
    <property type="protein sequence ID" value="SEG85206.1"/>
    <property type="molecule type" value="Genomic_DNA"/>
</dbReference>
<dbReference type="PANTHER" id="PTHR30055:SF234">
    <property type="entry name" value="HTH-TYPE TRANSCRIPTIONAL REGULATOR BETI"/>
    <property type="match status" value="1"/>
</dbReference>
<dbReference type="InterPro" id="IPR001647">
    <property type="entry name" value="HTH_TetR"/>
</dbReference>
<evidence type="ECO:0000256" key="1">
    <source>
        <dbReference type="ARBA" id="ARBA00023015"/>
    </source>
</evidence>
<feature type="DNA-binding region" description="H-T-H motif" evidence="4">
    <location>
        <begin position="32"/>
        <end position="51"/>
    </location>
</feature>
<keyword evidence="3" id="KW-0804">Transcription</keyword>
<keyword evidence="1" id="KW-0805">Transcription regulation</keyword>
<keyword evidence="7" id="KW-1185">Reference proteome</keyword>
<proteinExistence type="predicted"/>
<dbReference type="PROSITE" id="PS01081">
    <property type="entry name" value="HTH_TETR_1"/>
    <property type="match status" value="1"/>
</dbReference>
<evidence type="ECO:0000256" key="3">
    <source>
        <dbReference type="ARBA" id="ARBA00023163"/>
    </source>
</evidence>
<sequence length="199" mass="21336">MRRTAEEAAETRRALLRAALGVFAERGYAAATLAGIAARAGVTRGAAYHHFDDKATLYLATISELWAEAATPVWGTLDGDGPVVERLRRFLVAFFTALERDATLREVFALSMRSAEGIPELESGLRDKRVMMEGWKRGLMELLAGARLREGISVEAAALAIITSVNGTAATWLACPELFSPAAQAPALAETVLYGLTSP</sequence>